<evidence type="ECO:0000313" key="1">
    <source>
        <dbReference type="Proteomes" id="UP000887575"/>
    </source>
</evidence>
<organism evidence="1 2">
    <name type="scientific">Mesorhabditis belari</name>
    <dbReference type="NCBI Taxonomy" id="2138241"/>
    <lineage>
        <taxon>Eukaryota</taxon>
        <taxon>Metazoa</taxon>
        <taxon>Ecdysozoa</taxon>
        <taxon>Nematoda</taxon>
        <taxon>Chromadorea</taxon>
        <taxon>Rhabditida</taxon>
        <taxon>Rhabditina</taxon>
        <taxon>Rhabditomorpha</taxon>
        <taxon>Rhabditoidea</taxon>
        <taxon>Rhabditidae</taxon>
        <taxon>Mesorhabditinae</taxon>
        <taxon>Mesorhabditis</taxon>
    </lineage>
</organism>
<sequence length="283" mass="32546">MVFGKLKFKLYVICSVAFTQRKRNFAIEVITEKENYDFYLSDETIFDDWRTVANVGRLSIVGHLNGFNTINLIRSCRSLKINLRSLTRQEESHMDELVEALFENYPFLPRMMNNKLYVYLIGKVEKREITSVPGVEFNFSFPQMMIRVFDIDFLDTLLSWKQSNLATDLTQSKKLSPISRRGSFDREATGVGLCAEPSGVRQFRFLSQCNKFCTVKPAQKPLYQLGLCCNRYNAGNWATCTKFNQAICARKDVSWSNDGNVECISYPFYGACATRYGLNNDGK</sequence>
<proteinExistence type="predicted"/>
<dbReference type="Proteomes" id="UP000887575">
    <property type="component" value="Unassembled WGS sequence"/>
</dbReference>
<dbReference type="AlphaFoldDB" id="A0AAF3ENU0"/>
<keyword evidence="1" id="KW-1185">Reference proteome</keyword>
<dbReference type="WBParaSite" id="MBELARI_LOCUS15727">
    <property type="protein sequence ID" value="MBELARI_LOCUS15727"/>
    <property type="gene ID" value="MBELARI_LOCUS15727"/>
</dbReference>
<reference evidence="2" key="1">
    <citation type="submission" date="2024-02" db="UniProtKB">
        <authorList>
            <consortium name="WormBaseParasite"/>
        </authorList>
    </citation>
    <scope>IDENTIFICATION</scope>
</reference>
<accession>A0AAF3ENU0</accession>
<name>A0AAF3ENU0_9BILA</name>
<evidence type="ECO:0000313" key="2">
    <source>
        <dbReference type="WBParaSite" id="MBELARI_LOCUS15727"/>
    </source>
</evidence>
<protein>
    <submittedName>
        <fullName evidence="2">Uncharacterized protein</fullName>
    </submittedName>
</protein>